<reference evidence="13 14" key="1">
    <citation type="journal article" date="2016" name="Nat. Commun.">
        <title>Thousands of microbial genomes shed light on interconnected biogeochemical processes in an aquifer system.</title>
        <authorList>
            <person name="Anantharaman K."/>
            <person name="Brown C.T."/>
            <person name="Hug L.A."/>
            <person name="Sharon I."/>
            <person name="Castelle C.J."/>
            <person name="Probst A.J."/>
            <person name="Thomas B.C."/>
            <person name="Singh A."/>
            <person name="Wilkins M.J."/>
            <person name="Karaoz U."/>
            <person name="Brodie E.L."/>
            <person name="Williams K.H."/>
            <person name="Hubbard S.S."/>
            <person name="Banfield J.F."/>
        </authorList>
    </citation>
    <scope>NUCLEOTIDE SEQUENCE [LARGE SCALE GENOMIC DNA]</scope>
</reference>
<protein>
    <recommendedName>
        <fullName evidence="3">DNA-directed RNA polymerase subunit alpha</fullName>
        <ecNumber evidence="2">2.7.7.6</ecNumber>
    </recommendedName>
    <alternativeName>
        <fullName evidence="9">RNA polymerase subunit alpha</fullName>
    </alternativeName>
    <alternativeName>
        <fullName evidence="8">Transcriptase subunit alpha</fullName>
    </alternativeName>
</protein>
<evidence type="ECO:0000256" key="8">
    <source>
        <dbReference type="ARBA" id="ARBA00032524"/>
    </source>
</evidence>
<dbReference type="GO" id="GO:0046983">
    <property type="term" value="F:protein dimerization activity"/>
    <property type="evidence" value="ECO:0007669"/>
    <property type="project" value="InterPro"/>
</dbReference>
<dbReference type="Gene3D" id="3.30.1360.10">
    <property type="entry name" value="RNA polymerase, RBP11-like subunit"/>
    <property type="match status" value="1"/>
</dbReference>
<comment type="caution">
    <text evidence="13">The sequence shown here is derived from an EMBL/GenBank/DDBJ whole genome shotgun (WGS) entry which is preliminary data.</text>
</comment>
<name>A0A1F6NG11_9BACT</name>
<dbReference type="Proteomes" id="UP000176300">
    <property type="component" value="Unassembled WGS sequence"/>
</dbReference>
<dbReference type="EC" id="2.7.7.6" evidence="2"/>
<dbReference type="FunFam" id="2.170.120.12:FF:000001">
    <property type="entry name" value="DNA-directed RNA polymerase subunit alpha"/>
    <property type="match status" value="1"/>
</dbReference>
<dbReference type="SMART" id="SM00662">
    <property type="entry name" value="RPOLD"/>
    <property type="match status" value="1"/>
</dbReference>
<dbReference type="InterPro" id="IPR036603">
    <property type="entry name" value="RBP11-like"/>
</dbReference>
<keyword evidence="5" id="KW-0808">Transferase</keyword>
<evidence type="ECO:0000259" key="12">
    <source>
        <dbReference type="SMART" id="SM00662"/>
    </source>
</evidence>
<organism evidence="13 14">
    <name type="scientific">Candidatus Magasanikbacteria bacterium RIFOXYB1_FULL_40_15</name>
    <dbReference type="NCBI Taxonomy" id="1798697"/>
    <lineage>
        <taxon>Bacteria</taxon>
        <taxon>Candidatus Magasanikiibacteriota</taxon>
    </lineage>
</organism>
<evidence type="ECO:0000256" key="6">
    <source>
        <dbReference type="ARBA" id="ARBA00022695"/>
    </source>
</evidence>
<feature type="compositionally biased region" description="Acidic residues" evidence="11">
    <location>
        <begin position="237"/>
        <end position="249"/>
    </location>
</feature>
<evidence type="ECO:0000256" key="5">
    <source>
        <dbReference type="ARBA" id="ARBA00022679"/>
    </source>
</evidence>
<feature type="domain" description="DNA-directed RNA polymerase RpoA/D/Rpb3-type" evidence="12">
    <location>
        <begin position="20"/>
        <end position="228"/>
    </location>
</feature>
<dbReference type="CDD" id="cd06928">
    <property type="entry name" value="RNAP_alpha_NTD"/>
    <property type="match status" value="1"/>
</dbReference>
<comment type="similarity">
    <text evidence="1">Belongs to the RNA polymerase alpha chain family.</text>
</comment>
<dbReference type="InterPro" id="IPR036643">
    <property type="entry name" value="RNApol_insert_sf"/>
</dbReference>
<comment type="catalytic activity">
    <reaction evidence="10">
        <text>RNA(n) + a ribonucleoside 5'-triphosphate = RNA(n+1) + diphosphate</text>
        <dbReference type="Rhea" id="RHEA:21248"/>
        <dbReference type="Rhea" id="RHEA-COMP:14527"/>
        <dbReference type="Rhea" id="RHEA-COMP:17342"/>
        <dbReference type="ChEBI" id="CHEBI:33019"/>
        <dbReference type="ChEBI" id="CHEBI:61557"/>
        <dbReference type="ChEBI" id="CHEBI:140395"/>
        <dbReference type="EC" id="2.7.7.6"/>
    </reaction>
</comment>
<evidence type="ECO:0000313" key="14">
    <source>
        <dbReference type="Proteomes" id="UP000176300"/>
    </source>
</evidence>
<dbReference type="InterPro" id="IPR011263">
    <property type="entry name" value="DNA-dir_RNA_pol_RpoA/D/Rpb3"/>
</dbReference>
<gene>
    <name evidence="13" type="ORF">A2373_00960</name>
</gene>
<dbReference type="GO" id="GO:0005737">
    <property type="term" value="C:cytoplasm"/>
    <property type="evidence" value="ECO:0007669"/>
    <property type="project" value="UniProtKB-ARBA"/>
</dbReference>
<evidence type="ECO:0000256" key="2">
    <source>
        <dbReference type="ARBA" id="ARBA00012418"/>
    </source>
</evidence>
<evidence type="ECO:0000256" key="10">
    <source>
        <dbReference type="ARBA" id="ARBA00048552"/>
    </source>
</evidence>
<dbReference type="NCBIfam" id="NF003519">
    <property type="entry name" value="PRK05182.2-5"/>
    <property type="match status" value="1"/>
</dbReference>
<evidence type="ECO:0000313" key="13">
    <source>
        <dbReference type="EMBL" id="OGH82791.1"/>
    </source>
</evidence>
<dbReference type="GO" id="GO:0003677">
    <property type="term" value="F:DNA binding"/>
    <property type="evidence" value="ECO:0007669"/>
    <property type="project" value="InterPro"/>
</dbReference>
<evidence type="ECO:0000256" key="7">
    <source>
        <dbReference type="ARBA" id="ARBA00023163"/>
    </source>
</evidence>
<dbReference type="GO" id="GO:0003899">
    <property type="term" value="F:DNA-directed RNA polymerase activity"/>
    <property type="evidence" value="ECO:0007669"/>
    <property type="project" value="UniProtKB-EC"/>
</dbReference>
<dbReference type="Pfam" id="PF01000">
    <property type="entry name" value="RNA_pol_A_bac"/>
    <property type="match status" value="1"/>
</dbReference>
<dbReference type="Pfam" id="PF01193">
    <property type="entry name" value="RNA_pol_L"/>
    <property type="match status" value="1"/>
</dbReference>
<dbReference type="Gene3D" id="2.170.120.12">
    <property type="entry name" value="DNA-directed RNA polymerase, insert domain"/>
    <property type="match status" value="1"/>
</dbReference>
<dbReference type="SUPFAM" id="SSF55257">
    <property type="entry name" value="RBP11-like subunits of RNA polymerase"/>
    <property type="match status" value="1"/>
</dbReference>
<feature type="region of interest" description="Disordered" evidence="11">
    <location>
        <begin position="233"/>
        <end position="270"/>
    </location>
</feature>
<evidence type="ECO:0000256" key="9">
    <source>
        <dbReference type="ARBA" id="ARBA00033070"/>
    </source>
</evidence>
<evidence type="ECO:0000256" key="3">
    <source>
        <dbReference type="ARBA" id="ARBA00015972"/>
    </source>
</evidence>
<evidence type="ECO:0000256" key="4">
    <source>
        <dbReference type="ARBA" id="ARBA00022478"/>
    </source>
</evidence>
<evidence type="ECO:0000256" key="11">
    <source>
        <dbReference type="SAM" id="MobiDB-lite"/>
    </source>
</evidence>
<dbReference type="InterPro" id="IPR011773">
    <property type="entry name" value="DNA-dir_RpoA"/>
</dbReference>
<dbReference type="AlphaFoldDB" id="A0A1F6NG11"/>
<dbReference type="InterPro" id="IPR011262">
    <property type="entry name" value="DNA-dir_RNA_pol_insert"/>
</dbReference>
<dbReference type="SUPFAM" id="SSF56553">
    <property type="entry name" value="Insert subdomain of RNA polymerase alpha subunit"/>
    <property type="match status" value="1"/>
</dbReference>
<dbReference type="EMBL" id="MFQS01000028">
    <property type="protein sequence ID" value="OGH82791.1"/>
    <property type="molecule type" value="Genomic_DNA"/>
</dbReference>
<feature type="compositionally biased region" description="Basic residues" evidence="11">
    <location>
        <begin position="254"/>
        <end position="270"/>
    </location>
</feature>
<keyword evidence="4 13" id="KW-0240">DNA-directed RNA polymerase</keyword>
<evidence type="ECO:0000256" key="1">
    <source>
        <dbReference type="ARBA" id="ARBA00007123"/>
    </source>
</evidence>
<dbReference type="GO" id="GO:0006351">
    <property type="term" value="P:DNA-templated transcription"/>
    <property type="evidence" value="ECO:0007669"/>
    <property type="project" value="InterPro"/>
</dbReference>
<keyword evidence="6" id="KW-0548">Nucleotidyltransferase</keyword>
<dbReference type="GO" id="GO:0000428">
    <property type="term" value="C:DNA-directed RNA polymerase complex"/>
    <property type="evidence" value="ECO:0007669"/>
    <property type="project" value="UniProtKB-KW"/>
</dbReference>
<dbReference type="NCBIfam" id="TIGR02027">
    <property type="entry name" value="rpoA"/>
    <property type="match status" value="1"/>
</dbReference>
<dbReference type="STRING" id="1798697.A2373_00960"/>
<sequence>MEKILLPTTIEFEDADKENVGKIVVTPCHQGYGTTLGNALRRVLLSSLPGSAVESIKIKGVQHEFSAINGVLEDVIQIILNIKQMAVKSHSAEPIVLNLVKKGIGEVTAADFEKNADVEIINKDLKIATITDKDYTFDLEVIINQGRGYVPVGEKDTKNLDLGTIAIDSLYTPIRDVGYKVENTRVGDVTDYEKLTLNIETNGTITPKDAIAQTTKILMDHFTLILDATGSASGSGDLEEINMEVEESDGDKKKEKKEKKAKKKTAKKTK</sequence>
<proteinExistence type="inferred from homology"/>
<accession>A0A1F6NG11</accession>
<keyword evidence="7" id="KW-0804">Transcription</keyword>